<dbReference type="EMBL" id="DTMM01000038">
    <property type="protein sequence ID" value="HFT92733.1"/>
    <property type="molecule type" value="Genomic_DNA"/>
</dbReference>
<evidence type="ECO:0000256" key="9">
    <source>
        <dbReference type="ARBA" id="ARBA00022741"/>
    </source>
</evidence>
<dbReference type="Pfam" id="PF03309">
    <property type="entry name" value="Pan_kinase"/>
    <property type="match status" value="1"/>
</dbReference>
<keyword evidence="8 16" id="KW-0808">Transferase</keyword>
<keyword evidence="16" id="KW-0479">Metal-binding</keyword>
<feature type="binding site" evidence="16">
    <location>
        <position position="132"/>
    </location>
    <ligand>
        <name>ATP</name>
        <dbReference type="ChEBI" id="CHEBI:30616"/>
    </ligand>
</feature>
<dbReference type="NCBIfam" id="TIGR00671">
    <property type="entry name" value="baf"/>
    <property type="match status" value="1"/>
</dbReference>
<dbReference type="HAMAP" id="MF_01274">
    <property type="entry name" value="Pantothen_kinase_3"/>
    <property type="match status" value="1"/>
</dbReference>
<evidence type="ECO:0000256" key="7">
    <source>
        <dbReference type="ARBA" id="ARBA00022490"/>
    </source>
</evidence>
<evidence type="ECO:0000256" key="10">
    <source>
        <dbReference type="ARBA" id="ARBA00022777"/>
    </source>
</evidence>
<gene>
    <name evidence="16" type="primary">coaX</name>
    <name evidence="17" type="ORF">ENX03_02100</name>
</gene>
<evidence type="ECO:0000256" key="2">
    <source>
        <dbReference type="ARBA" id="ARBA00001958"/>
    </source>
</evidence>
<comment type="caution">
    <text evidence="17">The sequence shown here is derived from an EMBL/GenBank/DDBJ whole genome shotgun (WGS) entry which is preliminary data.</text>
</comment>
<evidence type="ECO:0000256" key="15">
    <source>
        <dbReference type="ARBA" id="ARBA00040883"/>
    </source>
</evidence>
<keyword evidence="7 16" id="KW-0963">Cytoplasm</keyword>
<evidence type="ECO:0000256" key="14">
    <source>
        <dbReference type="ARBA" id="ARBA00038036"/>
    </source>
</evidence>
<sequence length="259" mass="28384">MITVKMGVSRITLAVHDRKGRILSILVRKTPHEELSPEGWESHLSLPEWFGGLKSPVAIASVVPQYDTALQKALVAGGKKWMIPLTIPDWGLAVRYSPQGALGVDRLAVCRGSLERFPELKRQGWVVADFGTHTVLTVVINHTIFGGSISPGIMTQLQSIGRGLVLGRYPLQYPERPVGENTAECVSSGVVLGAVRGVEGLFREMEAAMGQQLTLVLTGGLSRYLRPLFRLPNRCDRHLVHAGIWEAAHSSRKKRSVGR</sequence>
<dbReference type="GO" id="GO:0015937">
    <property type="term" value="P:coenzyme A biosynthetic process"/>
    <property type="evidence" value="ECO:0007669"/>
    <property type="project" value="UniProtKB-UniRule"/>
</dbReference>
<name>A0A7C3R2K5_9BACT</name>
<dbReference type="SUPFAM" id="SSF53067">
    <property type="entry name" value="Actin-like ATPase domain"/>
    <property type="match status" value="2"/>
</dbReference>
<reference evidence="17" key="1">
    <citation type="journal article" date="2020" name="mSystems">
        <title>Genome- and Community-Level Interaction Insights into Carbon Utilization and Element Cycling Functions of Hydrothermarchaeota in Hydrothermal Sediment.</title>
        <authorList>
            <person name="Zhou Z."/>
            <person name="Liu Y."/>
            <person name="Xu W."/>
            <person name="Pan J."/>
            <person name="Luo Z.H."/>
            <person name="Li M."/>
        </authorList>
    </citation>
    <scope>NUCLEOTIDE SEQUENCE [LARGE SCALE GENOMIC DNA]</scope>
    <source>
        <strain evidence="17">SpSt-902</strain>
    </source>
</reference>
<keyword evidence="11 16" id="KW-0067">ATP-binding</keyword>
<evidence type="ECO:0000256" key="1">
    <source>
        <dbReference type="ARBA" id="ARBA00001206"/>
    </source>
</evidence>
<evidence type="ECO:0000313" key="17">
    <source>
        <dbReference type="EMBL" id="HFT92733.1"/>
    </source>
</evidence>
<dbReference type="GO" id="GO:0004594">
    <property type="term" value="F:pantothenate kinase activity"/>
    <property type="evidence" value="ECO:0007669"/>
    <property type="project" value="UniProtKB-UniRule"/>
</dbReference>
<evidence type="ECO:0000256" key="6">
    <source>
        <dbReference type="ARBA" id="ARBA00012102"/>
    </source>
</evidence>
<organism evidence="17">
    <name type="scientific">Leptospirillum ferriphilum</name>
    <dbReference type="NCBI Taxonomy" id="178606"/>
    <lineage>
        <taxon>Bacteria</taxon>
        <taxon>Pseudomonadati</taxon>
        <taxon>Nitrospirota</taxon>
        <taxon>Nitrospiria</taxon>
        <taxon>Nitrospirales</taxon>
        <taxon>Nitrospiraceae</taxon>
        <taxon>Leptospirillum</taxon>
    </lineage>
</organism>
<comment type="pathway">
    <text evidence="4 16">Cofactor biosynthesis; coenzyme A biosynthesis; CoA from (R)-pantothenate: step 1/5.</text>
</comment>
<dbReference type="GO" id="GO:0046872">
    <property type="term" value="F:metal ion binding"/>
    <property type="evidence" value="ECO:0007669"/>
    <property type="project" value="UniProtKB-KW"/>
</dbReference>
<dbReference type="UniPathway" id="UPA00241">
    <property type="reaction ID" value="UER00352"/>
</dbReference>
<comment type="cofactor">
    <cofactor evidence="2">
        <name>K(+)</name>
        <dbReference type="ChEBI" id="CHEBI:29103"/>
    </cofactor>
</comment>
<keyword evidence="13 16" id="KW-0173">Coenzyme A biosynthesis</keyword>
<dbReference type="InterPro" id="IPR043129">
    <property type="entry name" value="ATPase_NBD"/>
</dbReference>
<comment type="cofactor">
    <cofactor evidence="16">
        <name>NH4(+)</name>
        <dbReference type="ChEBI" id="CHEBI:28938"/>
    </cofactor>
    <cofactor evidence="16">
        <name>K(+)</name>
        <dbReference type="ChEBI" id="CHEBI:29103"/>
    </cofactor>
    <text evidence="16">A monovalent cation. Ammonium or potassium.</text>
</comment>
<dbReference type="PANTHER" id="PTHR34265:SF1">
    <property type="entry name" value="TYPE III PANTOTHENATE KINASE"/>
    <property type="match status" value="1"/>
</dbReference>
<dbReference type="AlphaFoldDB" id="A0A7C3R2K5"/>
<evidence type="ECO:0000256" key="5">
    <source>
        <dbReference type="ARBA" id="ARBA00011738"/>
    </source>
</evidence>
<evidence type="ECO:0000256" key="8">
    <source>
        <dbReference type="ARBA" id="ARBA00022679"/>
    </source>
</evidence>
<evidence type="ECO:0000256" key="4">
    <source>
        <dbReference type="ARBA" id="ARBA00005225"/>
    </source>
</evidence>
<evidence type="ECO:0000256" key="13">
    <source>
        <dbReference type="ARBA" id="ARBA00022993"/>
    </source>
</evidence>
<proteinExistence type="inferred from homology"/>
<feature type="active site" description="Proton acceptor" evidence="16">
    <location>
        <position position="105"/>
    </location>
</feature>
<comment type="subcellular location">
    <subcellularLocation>
        <location evidence="3 16">Cytoplasm</location>
    </subcellularLocation>
</comment>
<feature type="binding site" evidence="16">
    <location>
        <begin position="103"/>
        <end position="106"/>
    </location>
    <ligand>
        <name>substrate</name>
    </ligand>
</feature>
<feature type="binding site" evidence="16">
    <location>
        <position position="129"/>
    </location>
    <ligand>
        <name>K(+)</name>
        <dbReference type="ChEBI" id="CHEBI:29103"/>
    </ligand>
</feature>
<evidence type="ECO:0000256" key="12">
    <source>
        <dbReference type="ARBA" id="ARBA00022958"/>
    </source>
</evidence>
<feature type="binding site" evidence="16">
    <location>
        <position position="182"/>
    </location>
    <ligand>
        <name>substrate</name>
    </ligand>
</feature>
<dbReference type="GO" id="GO:0005524">
    <property type="term" value="F:ATP binding"/>
    <property type="evidence" value="ECO:0007669"/>
    <property type="project" value="UniProtKB-UniRule"/>
</dbReference>
<dbReference type="Gene3D" id="3.30.420.40">
    <property type="match status" value="1"/>
</dbReference>
<evidence type="ECO:0000256" key="11">
    <source>
        <dbReference type="ARBA" id="ARBA00022840"/>
    </source>
</evidence>
<accession>A0A7C3R2K5</accession>
<keyword evidence="10 16" id="KW-0418">Kinase</keyword>
<dbReference type="GO" id="GO:0005737">
    <property type="term" value="C:cytoplasm"/>
    <property type="evidence" value="ECO:0007669"/>
    <property type="project" value="UniProtKB-SubCell"/>
</dbReference>
<dbReference type="InterPro" id="IPR004619">
    <property type="entry name" value="Type_III_PanK"/>
</dbReference>
<comment type="catalytic activity">
    <reaction evidence="1 16">
        <text>(R)-pantothenate + ATP = (R)-4'-phosphopantothenate + ADP + H(+)</text>
        <dbReference type="Rhea" id="RHEA:16373"/>
        <dbReference type="ChEBI" id="CHEBI:10986"/>
        <dbReference type="ChEBI" id="CHEBI:15378"/>
        <dbReference type="ChEBI" id="CHEBI:29032"/>
        <dbReference type="ChEBI" id="CHEBI:30616"/>
        <dbReference type="ChEBI" id="CHEBI:456216"/>
        <dbReference type="EC" id="2.7.1.33"/>
    </reaction>
</comment>
<evidence type="ECO:0000256" key="3">
    <source>
        <dbReference type="ARBA" id="ARBA00004496"/>
    </source>
</evidence>
<dbReference type="CDD" id="cd24015">
    <property type="entry name" value="ASKHA_NBD_PanK-III"/>
    <property type="match status" value="1"/>
</dbReference>
<comment type="similarity">
    <text evidence="14 16">Belongs to the type III pantothenate kinase family.</text>
</comment>
<dbReference type="PANTHER" id="PTHR34265">
    <property type="entry name" value="TYPE III PANTOTHENATE KINASE"/>
    <property type="match status" value="1"/>
</dbReference>
<feature type="binding site" evidence="16">
    <location>
        <position position="96"/>
    </location>
    <ligand>
        <name>substrate</name>
    </ligand>
</feature>
<evidence type="ECO:0000256" key="16">
    <source>
        <dbReference type="HAMAP-Rule" id="MF_01274"/>
    </source>
</evidence>
<protein>
    <recommendedName>
        <fullName evidence="15 16">Type III pantothenate kinase</fullName>
        <ecNumber evidence="6 16">2.7.1.33</ecNumber>
    </recommendedName>
    <alternativeName>
        <fullName evidence="16">PanK-III</fullName>
    </alternativeName>
    <alternativeName>
        <fullName evidence="16">Pantothenic acid kinase</fullName>
    </alternativeName>
</protein>
<keyword evidence="12 16" id="KW-0630">Potassium</keyword>
<feature type="binding site" evidence="16">
    <location>
        <begin position="7"/>
        <end position="14"/>
    </location>
    <ligand>
        <name>ATP</name>
        <dbReference type="ChEBI" id="CHEBI:30616"/>
    </ligand>
</feature>
<comment type="subunit">
    <text evidence="5 16">Homodimer.</text>
</comment>
<keyword evidence="9 16" id="KW-0547">Nucleotide-binding</keyword>
<dbReference type="EC" id="2.7.1.33" evidence="6 16"/>
<comment type="function">
    <text evidence="16">Catalyzes the phosphorylation of pantothenate (Pan), the first step in CoA biosynthesis.</text>
</comment>